<keyword evidence="4" id="KW-0548">Nucleotidyltransferase</keyword>
<evidence type="ECO:0000256" key="2">
    <source>
        <dbReference type="ARBA" id="ARBA00022932"/>
    </source>
</evidence>
<protein>
    <recommendedName>
        <fullName evidence="1">DNA-directed DNA polymerase</fullName>
        <ecNumber evidence="1">2.7.7.7</ecNumber>
    </recommendedName>
</protein>
<reference evidence="4 5" key="2">
    <citation type="journal article" date="2018" name="J. Invertebr. Pathol.">
        <title>'Candidatus Aquirickettsiella gammari' (Gammaproteobacteria: Legionellales: Coxiellaceae): A bacterial pathogen of the freshwater crustacean Gammarus fossarum (Malacostraca: Amphipoda).</title>
        <authorList>
            <person name="Bojko J."/>
            <person name="Dunn A.M."/>
            <person name="Stebbing P.D."/>
            <person name="van Aerle R."/>
            <person name="Bacela-Spychalska K."/>
            <person name="Bean T.P."/>
            <person name="Urrutia A."/>
            <person name="Stentiford G.D."/>
        </authorList>
    </citation>
    <scope>NUCLEOTIDE SEQUENCE [LARGE SCALE GENOMIC DNA]</scope>
    <source>
        <strain evidence="4">RA15029</strain>
    </source>
</reference>
<dbReference type="Proteomes" id="UP000226429">
    <property type="component" value="Unassembled WGS sequence"/>
</dbReference>
<evidence type="ECO:0000313" key="4">
    <source>
        <dbReference type="EMBL" id="RDH40842.1"/>
    </source>
</evidence>
<evidence type="ECO:0000256" key="3">
    <source>
        <dbReference type="ARBA" id="ARBA00049244"/>
    </source>
</evidence>
<reference evidence="4 5" key="1">
    <citation type="journal article" date="2017" name="Int. J. Syst. Evol. Microbiol.">
        <title>Aquarickettsiella crustaci n. gen. n. sp. (Gammaproteobacteria: Legionellales: Coxiellaceae); a bacterial pathogen of the freshwater crustacean: Gammarus fossarum (Malacostraca: Amphipoda).</title>
        <authorList>
            <person name="Bojko J."/>
            <person name="Dunn A.M."/>
            <person name="Stebbing P.D."/>
            <person name="Van Aerle R."/>
            <person name="Bacela-Spychalska K."/>
            <person name="Bean T.P."/>
            <person name="Stentiford G.D."/>
        </authorList>
    </citation>
    <scope>NUCLEOTIDE SEQUENCE [LARGE SCALE GENOMIC DNA]</scope>
    <source>
        <strain evidence="4">RA15029</strain>
    </source>
</reference>
<dbReference type="GO" id="GO:0009360">
    <property type="term" value="C:DNA polymerase III complex"/>
    <property type="evidence" value="ECO:0007669"/>
    <property type="project" value="InterPro"/>
</dbReference>
<name>A0A370CJ15_9COXI</name>
<dbReference type="GO" id="GO:0003887">
    <property type="term" value="F:DNA-directed DNA polymerase activity"/>
    <property type="evidence" value="ECO:0007669"/>
    <property type="project" value="UniProtKB-KW"/>
</dbReference>
<proteinExistence type="predicted"/>
<dbReference type="Pfam" id="PF13177">
    <property type="entry name" value="DNA_pol3_delta2"/>
    <property type="match status" value="1"/>
</dbReference>
<comment type="catalytic activity">
    <reaction evidence="3">
        <text>DNA(n) + a 2'-deoxyribonucleoside 5'-triphosphate = DNA(n+1) + diphosphate</text>
        <dbReference type="Rhea" id="RHEA:22508"/>
        <dbReference type="Rhea" id="RHEA-COMP:17339"/>
        <dbReference type="Rhea" id="RHEA-COMP:17340"/>
        <dbReference type="ChEBI" id="CHEBI:33019"/>
        <dbReference type="ChEBI" id="CHEBI:61560"/>
        <dbReference type="ChEBI" id="CHEBI:173112"/>
        <dbReference type="EC" id="2.7.7.7"/>
    </reaction>
</comment>
<dbReference type="InterPro" id="IPR027417">
    <property type="entry name" value="P-loop_NTPase"/>
</dbReference>
<evidence type="ECO:0000256" key="1">
    <source>
        <dbReference type="ARBA" id="ARBA00012417"/>
    </source>
</evidence>
<dbReference type="PANTHER" id="PTHR11669">
    <property type="entry name" value="REPLICATION FACTOR C / DNA POLYMERASE III GAMMA-TAU SUBUNIT"/>
    <property type="match status" value="1"/>
</dbReference>
<organism evidence="4 5">
    <name type="scientific">Candidatus Aquirickettsiella gammari</name>
    <dbReference type="NCBI Taxonomy" id="2016198"/>
    <lineage>
        <taxon>Bacteria</taxon>
        <taxon>Pseudomonadati</taxon>
        <taxon>Pseudomonadota</taxon>
        <taxon>Gammaproteobacteria</taxon>
        <taxon>Legionellales</taxon>
        <taxon>Coxiellaceae</taxon>
        <taxon>Candidatus Aquirickettsiella</taxon>
    </lineage>
</organism>
<dbReference type="SUPFAM" id="SSF52540">
    <property type="entry name" value="P-loop containing nucleoside triphosphate hydrolases"/>
    <property type="match status" value="1"/>
</dbReference>
<dbReference type="InterPro" id="IPR004622">
    <property type="entry name" value="DNA_pol_HolB"/>
</dbReference>
<keyword evidence="5" id="KW-1185">Reference proteome</keyword>
<dbReference type="AlphaFoldDB" id="A0A370CJ15"/>
<dbReference type="NCBIfam" id="TIGR00678">
    <property type="entry name" value="holB"/>
    <property type="match status" value="1"/>
</dbReference>
<keyword evidence="4" id="KW-0808">Transferase</keyword>
<dbReference type="EC" id="2.7.7.7" evidence="1"/>
<dbReference type="EMBL" id="NMOS02000003">
    <property type="protein sequence ID" value="RDH40842.1"/>
    <property type="molecule type" value="Genomic_DNA"/>
</dbReference>
<dbReference type="GO" id="GO:0006261">
    <property type="term" value="P:DNA-templated DNA replication"/>
    <property type="evidence" value="ECO:0007669"/>
    <property type="project" value="TreeGrafter"/>
</dbReference>
<dbReference type="Gene3D" id="3.40.50.300">
    <property type="entry name" value="P-loop containing nucleotide triphosphate hydrolases"/>
    <property type="match status" value="1"/>
</dbReference>
<keyword evidence="2" id="KW-0239">DNA-directed DNA polymerase</keyword>
<evidence type="ECO:0000313" key="5">
    <source>
        <dbReference type="Proteomes" id="UP000226429"/>
    </source>
</evidence>
<accession>A0A370CJ15</accession>
<dbReference type="PANTHER" id="PTHR11669:SF8">
    <property type="entry name" value="DNA POLYMERASE III SUBUNIT DELTA"/>
    <property type="match status" value="1"/>
</dbReference>
<sequence>MNKYLAPLPWQRQQWQQLYRAHQEARLPHALLLLGQAGLGKALLADHFAKTLLCKQPIEEGFACQHCRNCDLVAANTHPDLGYLAPEKSGQGIKIDAIRSLIEKLNRTTQAAYKIVIINPADSLLLAASNALLKSLEEPSDRVLFILITEKIERLLPTIRSRCQVIRFSPPQKALAMPWLASQLPESTALDKLYQLSAGSPLQALAYAQSDYYQFYIDLLNTLSALWHQEIDPVSCASHYLKNDVGQLLTSLLRLTTELIKCQLLRGYVALDPALSRLAKSLTTPFLFEYFDSLIALQTHLHKVTLNAQLMGEALFSCWALRGVKHVS</sequence>
<dbReference type="InterPro" id="IPR050238">
    <property type="entry name" value="DNA_Rep/Repair_Clamp_Loader"/>
</dbReference>
<gene>
    <name evidence="4" type="primary">holB</name>
    <name evidence="4" type="ORF">CFE62_001550</name>
</gene>
<comment type="caution">
    <text evidence="4">The sequence shown here is derived from an EMBL/GenBank/DDBJ whole genome shotgun (WGS) entry which is preliminary data.</text>
</comment>
<dbReference type="GO" id="GO:0003677">
    <property type="term" value="F:DNA binding"/>
    <property type="evidence" value="ECO:0007669"/>
    <property type="project" value="InterPro"/>
</dbReference>
<dbReference type="GO" id="GO:0008408">
    <property type="term" value="F:3'-5' exonuclease activity"/>
    <property type="evidence" value="ECO:0007669"/>
    <property type="project" value="InterPro"/>
</dbReference>